<dbReference type="RefSeq" id="XP_040877319.1">
    <property type="nucleotide sequence ID" value="XM_041028522.1"/>
</dbReference>
<name>A0A074WCR8_AURM1</name>
<gene>
    <name evidence="1" type="ORF">M437DRAFT_86765</name>
</gene>
<dbReference type="GeneID" id="63921895"/>
<dbReference type="HOGENOM" id="CLU_2276922_0_0_1"/>
<sequence length="102" mass="11829">MSTSNKHTQLHQAISSIKEVCTRTIRPQKSEYQPLLQREVVSTKQDSTSFYSEKPSVNVNEIRKDSAKKSRFEPDFSRELTSEELADMLYREAGFPQMAMRI</sequence>
<dbReference type="Proteomes" id="UP000030672">
    <property type="component" value="Unassembled WGS sequence"/>
</dbReference>
<evidence type="ECO:0000313" key="2">
    <source>
        <dbReference type="Proteomes" id="UP000030672"/>
    </source>
</evidence>
<dbReference type="EMBL" id="KL584843">
    <property type="protein sequence ID" value="KEQ60296.1"/>
    <property type="molecule type" value="Genomic_DNA"/>
</dbReference>
<evidence type="ECO:0000313" key="1">
    <source>
        <dbReference type="EMBL" id="KEQ60296.1"/>
    </source>
</evidence>
<dbReference type="AlphaFoldDB" id="A0A074WCR8"/>
<reference evidence="1 2" key="1">
    <citation type="journal article" date="2014" name="BMC Genomics">
        <title>Genome sequencing of four Aureobasidium pullulans varieties: biotechnological potential, stress tolerance, and description of new species.</title>
        <authorList>
            <person name="Gostin Ar C."/>
            <person name="Ohm R.A."/>
            <person name="Kogej T."/>
            <person name="Sonjak S."/>
            <person name="Turk M."/>
            <person name="Zajc J."/>
            <person name="Zalar P."/>
            <person name="Grube M."/>
            <person name="Sun H."/>
            <person name="Han J."/>
            <person name="Sharma A."/>
            <person name="Chiniquy J."/>
            <person name="Ngan C.Y."/>
            <person name="Lipzen A."/>
            <person name="Barry K."/>
            <person name="Grigoriev I.V."/>
            <person name="Gunde-Cimerman N."/>
        </authorList>
    </citation>
    <scope>NUCLEOTIDE SEQUENCE [LARGE SCALE GENOMIC DNA]</scope>
    <source>
        <strain evidence="1 2">CBS 110374</strain>
    </source>
</reference>
<accession>A0A074WCR8</accession>
<proteinExistence type="predicted"/>
<protein>
    <submittedName>
        <fullName evidence="1">Uncharacterized protein</fullName>
    </submittedName>
</protein>
<organism evidence="1 2">
    <name type="scientific">Aureobasidium melanogenum (strain CBS 110374)</name>
    <name type="common">Aureobasidium pullulans var. melanogenum</name>
    <dbReference type="NCBI Taxonomy" id="1043003"/>
    <lineage>
        <taxon>Eukaryota</taxon>
        <taxon>Fungi</taxon>
        <taxon>Dikarya</taxon>
        <taxon>Ascomycota</taxon>
        <taxon>Pezizomycotina</taxon>
        <taxon>Dothideomycetes</taxon>
        <taxon>Dothideomycetidae</taxon>
        <taxon>Dothideales</taxon>
        <taxon>Saccotheciaceae</taxon>
        <taxon>Aureobasidium</taxon>
    </lineage>
</organism>
<keyword evidence="2" id="KW-1185">Reference proteome</keyword>